<organism evidence="2 3">
    <name type="scientific">Chiloscyllium punctatum</name>
    <name type="common">Brownbanded bambooshark</name>
    <name type="synonym">Hemiscyllium punctatum</name>
    <dbReference type="NCBI Taxonomy" id="137246"/>
    <lineage>
        <taxon>Eukaryota</taxon>
        <taxon>Metazoa</taxon>
        <taxon>Chordata</taxon>
        <taxon>Craniata</taxon>
        <taxon>Vertebrata</taxon>
        <taxon>Chondrichthyes</taxon>
        <taxon>Elasmobranchii</taxon>
        <taxon>Galeomorphii</taxon>
        <taxon>Galeoidea</taxon>
        <taxon>Orectolobiformes</taxon>
        <taxon>Hemiscylliidae</taxon>
        <taxon>Chiloscyllium</taxon>
    </lineage>
</organism>
<keyword evidence="3" id="KW-1185">Reference proteome</keyword>
<evidence type="ECO:0000256" key="1">
    <source>
        <dbReference type="SAM" id="MobiDB-lite"/>
    </source>
</evidence>
<dbReference type="Proteomes" id="UP000287033">
    <property type="component" value="Unassembled WGS sequence"/>
</dbReference>
<feature type="non-terminal residue" evidence="2">
    <location>
        <position position="1"/>
    </location>
</feature>
<name>A0A401TS53_CHIPU</name>
<accession>A0A401TS53</accession>
<proteinExistence type="predicted"/>
<gene>
    <name evidence="2" type="ORF">chiPu_0029798</name>
</gene>
<feature type="compositionally biased region" description="Basic and acidic residues" evidence="1">
    <location>
        <begin position="8"/>
        <end position="24"/>
    </location>
</feature>
<sequence>RGSRRQAARHDALDQEGRAGRQEQELSAVLRGGLRLRLTHPAHRR</sequence>
<reference evidence="2 3" key="1">
    <citation type="journal article" date="2018" name="Nat. Ecol. Evol.">
        <title>Shark genomes provide insights into elasmobranch evolution and the origin of vertebrates.</title>
        <authorList>
            <person name="Hara Y"/>
            <person name="Yamaguchi K"/>
            <person name="Onimaru K"/>
            <person name="Kadota M"/>
            <person name="Koyanagi M"/>
            <person name="Keeley SD"/>
            <person name="Tatsumi K"/>
            <person name="Tanaka K"/>
            <person name="Motone F"/>
            <person name="Kageyama Y"/>
            <person name="Nozu R"/>
            <person name="Adachi N"/>
            <person name="Nishimura O"/>
            <person name="Nakagawa R"/>
            <person name="Tanegashima C"/>
            <person name="Kiyatake I"/>
            <person name="Matsumoto R"/>
            <person name="Murakumo K"/>
            <person name="Nishida K"/>
            <person name="Terakita A"/>
            <person name="Kuratani S"/>
            <person name="Sato K"/>
            <person name="Hyodo S Kuraku.S."/>
        </authorList>
    </citation>
    <scope>NUCLEOTIDE SEQUENCE [LARGE SCALE GENOMIC DNA]</scope>
</reference>
<dbReference type="AlphaFoldDB" id="A0A401TS53"/>
<comment type="caution">
    <text evidence="2">The sequence shown here is derived from an EMBL/GenBank/DDBJ whole genome shotgun (WGS) entry which is preliminary data.</text>
</comment>
<evidence type="ECO:0000313" key="3">
    <source>
        <dbReference type="Proteomes" id="UP000287033"/>
    </source>
</evidence>
<evidence type="ECO:0000313" key="2">
    <source>
        <dbReference type="EMBL" id="GCC45466.1"/>
    </source>
</evidence>
<feature type="region of interest" description="Disordered" evidence="1">
    <location>
        <begin position="1"/>
        <end position="26"/>
    </location>
</feature>
<dbReference type="EMBL" id="BEZZ01166272">
    <property type="protein sequence ID" value="GCC45466.1"/>
    <property type="molecule type" value="Genomic_DNA"/>
</dbReference>
<protein>
    <submittedName>
        <fullName evidence="2">Uncharacterized protein</fullName>
    </submittedName>
</protein>